<dbReference type="GO" id="GO:0006508">
    <property type="term" value="P:proteolysis"/>
    <property type="evidence" value="ECO:0007669"/>
    <property type="project" value="UniProtKB-KW"/>
</dbReference>
<evidence type="ECO:0000313" key="7">
    <source>
        <dbReference type="Proteomes" id="UP000701853"/>
    </source>
</evidence>
<dbReference type="Proteomes" id="UP000701853">
    <property type="component" value="Chromosome 8"/>
</dbReference>
<gene>
    <name evidence="6" type="ORF">CXB51_020669</name>
</gene>
<evidence type="ECO:0000256" key="1">
    <source>
        <dbReference type="ARBA" id="ARBA00022670"/>
    </source>
</evidence>
<protein>
    <recommendedName>
        <fullName evidence="5">Integrase catalytic domain-containing protein</fullName>
    </recommendedName>
</protein>
<dbReference type="InterPro" id="IPR054722">
    <property type="entry name" value="PolX-like_BBD"/>
</dbReference>
<keyword evidence="2" id="KW-0479">Metal-binding</keyword>
<evidence type="ECO:0000313" key="6">
    <source>
        <dbReference type="EMBL" id="KAG8487132.1"/>
    </source>
</evidence>
<evidence type="ECO:0000256" key="2">
    <source>
        <dbReference type="ARBA" id="ARBA00022723"/>
    </source>
</evidence>
<dbReference type="PROSITE" id="PS50994">
    <property type="entry name" value="INTEGRASE"/>
    <property type="match status" value="1"/>
</dbReference>
<dbReference type="GO" id="GO:0008233">
    <property type="term" value="F:peptidase activity"/>
    <property type="evidence" value="ECO:0007669"/>
    <property type="project" value="UniProtKB-KW"/>
</dbReference>
<evidence type="ECO:0000256" key="3">
    <source>
        <dbReference type="ARBA" id="ARBA00022801"/>
    </source>
</evidence>
<dbReference type="GO" id="GO:0046872">
    <property type="term" value="F:metal ion binding"/>
    <property type="evidence" value="ECO:0007669"/>
    <property type="project" value="UniProtKB-KW"/>
</dbReference>
<dbReference type="Pfam" id="PF13976">
    <property type="entry name" value="gag_pre-integrs"/>
    <property type="match status" value="1"/>
</dbReference>
<dbReference type="EMBL" id="JAHUZN010000008">
    <property type="protein sequence ID" value="KAG8487132.1"/>
    <property type="molecule type" value="Genomic_DNA"/>
</dbReference>
<dbReference type="InterPro" id="IPR025724">
    <property type="entry name" value="GAG-pre-integrase_dom"/>
</dbReference>
<evidence type="ECO:0000256" key="4">
    <source>
        <dbReference type="SAM" id="MobiDB-lite"/>
    </source>
</evidence>
<dbReference type="Pfam" id="PF22936">
    <property type="entry name" value="Pol_BBD"/>
    <property type="match status" value="1"/>
</dbReference>
<keyword evidence="1" id="KW-0645">Protease</keyword>
<dbReference type="InterPro" id="IPR036397">
    <property type="entry name" value="RNaseH_sf"/>
</dbReference>
<dbReference type="InterPro" id="IPR012337">
    <property type="entry name" value="RNaseH-like_sf"/>
</dbReference>
<dbReference type="InterPro" id="IPR001584">
    <property type="entry name" value="Integrase_cat-core"/>
</dbReference>
<feature type="region of interest" description="Disordered" evidence="4">
    <location>
        <begin position="318"/>
        <end position="338"/>
    </location>
</feature>
<reference evidence="6 7" key="1">
    <citation type="journal article" date="2021" name="bioRxiv">
        <title>The Gossypium anomalum genome as a resource for cotton improvement and evolutionary analysis of hybrid incompatibility.</title>
        <authorList>
            <person name="Grover C.E."/>
            <person name="Yuan D."/>
            <person name="Arick M.A."/>
            <person name="Miller E.R."/>
            <person name="Hu G."/>
            <person name="Peterson D.G."/>
            <person name="Wendel J.F."/>
            <person name="Udall J.A."/>
        </authorList>
    </citation>
    <scope>NUCLEOTIDE SEQUENCE [LARGE SCALE GENOMIC DNA]</scope>
    <source>
        <strain evidence="6">JFW-Udall</strain>
        <tissue evidence="6">Leaf</tissue>
    </source>
</reference>
<comment type="caution">
    <text evidence="6">The sequence shown here is derived from an EMBL/GenBank/DDBJ whole genome shotgun (WGS) entry which is preliminary data.</text>
</comment>
<accession>A0A8J6CTR5</accession>
<dbReference type="Pfam" id="PF07727">
    <property type="entry name" value="RVT_2"/>
    <property type="match status" value="1"/>
</dbReference>
<dbReference type="GO" id="GO:0003676">
    <property type="term" value="F:nucleic acid binding"/>
    <property type="evidence" value="ECO:0007669"/>
    <property type="project" value="InterPro"/>
</dbReference>
<keyword evidence="7" id="KW-1185">Reference proteome</keyword>
<dbReference type="InterPro" id="IPR039537">
    <property type="entry name" value="Retrotran_Ty1/copia-like"/>
</dbReference>
<dbReference type="Pfam" id="PF25597">
    <property type="entry name" value="SH3_retrovirus"/>
    <property type="match status" value="1"/>
</dbReference>
<organism evidence="6 7">
    <name type="scientific">Gossypium anomalum</name>
    <dbReference type="NCBI Taxonomy" id="47600"/>
    <lineage>
        <taxon>Eukaryota</taxon>
        <taxon>Viridiplantae</taxon>
        <taxon>Streptophyta</taxon>
        <taxon>Embryophyta</taxon>
        <taxon>Tracheophyta</taxon>
        <taxon>Spermatophyta</taxon>
        <taxon>Magnoliopsida</taxon>
        <taxon>eudicotyledons</taxon>
        <taxon>Gunneridae</taxon>
        <taxon>Pentapetalae</taxon>
        <taxon>rosids</taxon>
        <taxon>malvids</taxon>
        <taxon>Malvales</taxon>
        <taxon>Malvaceae</taxon>
        <taxon>Malvoideae</taxon>
        <taxon>Gossypium</taxon>
    </lineage>
</organism>
<dbReference type="GO" id="GO:0015074">
    <property type="term" value="P:DNA integration"/>
    <property type="evidence" value="ECO:0007669"/>
    <property type="project" value="InterPro"/>
</dbReference>
<dbReference type="SUPFAM" id="SSF53098">
    <property type="entry name" value="Ribonuclease H-like"/>
    <property type="match status" value="1"/>
</dbReference>
<proteinExistence type="predicted"/>
<dbReference type="Gene3D" id="3.30.420.10">
    <property type="entry name" value="Ribonuclease H-like superfamily/Ribonuclease H"/>
    <property type="match status" value="1"/>
</dbReference>
<dbReference type="InterPro" id="IPR057670">
    <property type="entry name" value="SH3_retrovirus"/>
</dbReference>
<dbReference type="AlphaFoldDB" id="A0A8J6CTR5"/>
<dbReference type="PANTHER" id="PTHR42648:SF18">
    <property type="entry name" value="RETROTRANSPOSON, UNCLASSIFIED-LIKE PROTEIN"/>
    <property type="match status" value="1"/>
</dbReference>
<dbReference type="OrthoDB" id="547913at2759"/>
<evidence type="ECO:0000259" key="5">
    <source>
        <dbReference type="PROSITE" id="PS50994"/>
    </source>
</evidence>
<dbReference type="PANTHER" id="PTHR42648">
    <property type="entry name" value="TRANSPOSASE, PUTATIVE-RELATED"/>
    <property type="match status" value="1"/>
</dbReference>
<name>A0A8J6CTR5_9ROSI</name>
<dbReference type="InterPro" id="IPR013103">
    <property type="entry name" value="RVT_2"/>
</dbReference>
<feature type="domain" description="Integrase catalytic" evidence="5">
    <location>
        <begin position="82"/>
        <end position="267"/>
    </location>
</feature>
<sequence>MATVERLFKDLDRSFASKIKIGNGDLIEAKGKGNLVINTCSGNKVISEVLYVPDIDQNLLSVGQLVEKGSFMLDLNQLEKKAYTSPVDNTGLWYRRLGHVNFRSLELLHKLNLVDDISKIEAKDTICEVCQLDDLTRFCWVYFLKQKSEVFEAFSKFKALAENQSGCKIKALRTDNGTEYLSERFQKLCEQAGIHNQLTTIYTPQQNRVCERKNRTVLDIARCLLFQSKLPSKFWAEAVNTSVYLLNKLPTHAVKDKTPFEAWHGLKPTVSHLKVFGCVCYALIPAEKRTKLERKAAPGIFVGYNSIKKGYKLIEEDQPDNNLEPVENQPSNEDFDDAPMRGTRTIADIYQRCDVAIVEPSDFKEATRDKHWKKAMKTELEMIHKNDTWELVERPDDKKVIGVQWVFRAKYNADGSLNKYKARLVVKSYSQQYGIDFMETFVQVARLDTIKLLFALAAQKQ</sequence>
<keyword evidence="3" id="KW-0378">Hydrolase</keyword>